<comment type="caution">
    <text evidence="2">The sequence shown here is derived from an EMBL/GenBank/DDBJ whole genome shotgun (WGS) entry which is preliminary data.</text>
</comment>
<dbReference type="PANTHER" id="PTHR48009">
    <property type="entry name" value="LEUCINE-RICH REPEAT (LRR) FAMILY PROTEIN"/>
    <property type="match status" value="1"/>
</dbReference>
<gene>
    <name evidence="2" type="ORF">RFI_30935</name>
</gene>
<dbReference type="Proteomes" id="UP000023152">
    <property type="component" value="Unassembled WGS sequence"/>
</dbReference>
<proteinExistence type="predicted"/>
<dbReference type="InterPro" id="IPR032675">
    <property type="entry name" value="LRR_dom_sf"/>
</dbReference>
<name>X6LYP2_RETFI</name>
<keyword evidence="1" id="KW-0677">Repeat</keyword>
<dbReference type="OrthoDB" id="2105857at2759"/>
<reference evidence="2 3" key="1">
    <citation type="journal article" date="2013" name="Curr. Biol.">
        <title>The Genome of the Foraminiferan Reticulomyxa filosa.</title>
        <authorList>
            <person name="Glockner G."/>
            <person name="Hulsmann N."/>
            <person name="Schleicher M."/>
            <person name="Noegel A.A."/>
            <person name="Eichinger L."/>
            <person name="Gallinger C."/>
            <person name="Pawlowski J."/>
            <person name="Sierra R."/>
            <person name="Euteneuer U."/>
            <person name="Pillet L."/>
            <person name="Moustafa A."/>
            <person name="Platzer M."/>
            <person name="Groth M."/>
            <person name="Szafranski K."/>
            <person name="Schliwa M."/>
        </authorList>
    </citation>
    <scope>NUCLEOTIDE SEQUENCE [LARGE SCALE GENOMIC DNA]</scope>
</reference>
<sequence>MSLCLFKNSKLQNKLNGTIPPKIENMNQLLCLDLNRNRLSGTIPKELVNLVNLIFLFLNQNELTGTIPEGIGNISDLTILELSRNQLSGTIPSEIGNLDLWFLIMEQNELSGTIPKGIENMDYLQYLMLGYNKLSGELPQLDALTGLVVVGLNDNMLSGTIPFGNSYNWDQLLMLSLEKNMFSGNLPKLPNRMNFTSVLTLHMNQFSDHNLHDWYICIPQKKKKKKMLFHLLDDLFQKAPALKILSIYNNPHLKGHLPSSLYNTSVQMFLAHECAIDGVLPWRDTQGSIEFVTLIQNRLSGAMPSNLIQTTNIKNISQITTIGDESGICIYVSCTLFYKKKKKKKKTLME</sequence>
<evidence type="ECO:0000313" key="3">
    <source>
        <dbReference type="Proteomes" id="UP000023152"/>
    </source>
</evidence>
<dbReference type="Gene3D" id="3.80.10.10">
    <property type="entry name" value="Ribonuclease Inhibitor"/>
    <property type="match status" value="2"/>
</dbReference>
<dbReference type="AlphaFoldDB" id="X6LYP2"/>
<keyword evidence="3" id="KW-1185">Reference proteome</keyword>
<dbReference type="Pfam" id="PF00560">
    <property type="entry name" value="LRR_1"/>
    <property type="match status" value="3"/>
</dbReference>
<dbReference type="SUPFAM" id="SSF52058">
    <property type="entry name" value="L domain-like"/>
    <property type="match status" value="1"/>
</dbReference>
<accession>X6LYP2</accession>
<dbReference type="InterPro" id="IPR053213">
    <property type="entry name" value="RLP29"/>
</dbReference>
<organism evidence="2 3">
    <name type="scientific">Reticulomyxa filosa</name>
    <dbReference type="NCBI Taxonomy" id="46433"/>
    <lineage>
        <taxon>Eukaryota</taxon>
        <taxon>Sar</taxon>
        <taxon>Rhizaria</taxon>
        <taxon>Retaria</taxon>
        <taxon>Foraminifera</taxon>
        <taxon>Monothalamids</taxon>
        <taxon>Reticulomyxidae</taxon>
        <taxon>Reticulomyxa</taxon>
    </lineage>
</organism>
<evidence type="ECO:0000313" key="2">
    <source>
        <dbReference type="EMBL" id="ETO06456.1"/>
    </source>
</evidence>
<dbReference type="EMBL" id="ASPP01027127">
    <property type="protein sequence ID" value="ETO06456.1"/>
    <property type="molecule type" value="Genomic_DNA"/>
</dbReference>
<dbReference type="InterPro" id="IPR001611">
    <property type="entry name" value="Leu-rich_rpt"/>
</dbReference>
<evidence type="ECO:0000256" key="1">
    <source>
        <dbReference type="ARBA" id="ARBA00022737"/>
    </source>
</evidence>
<dbReference type="FunFam" id="3.80.10.10:FF:000383">
    <property type="entry name" value="Leucine-rich repeat receptor protein kinase EMS1"/>
    <property type="match status" value="1"/>
</dbReference>
<dbReference type="PANTHER" id="PTHR48009:SF16">
    <property type="entry name" value="LEUCINE-RICH REPEAT-CONTAINING N-TERMINAL PLANT-TYPE DOMAIN-CONTAINING PROTEIN"/>
    <property type="match status" value="1"/>
</dbReference>
<protein>
    <submittedName>
        <fullName evidence="2">Uncharacterized protein</fullName>
    </submittedName>
</protein>